<protein>
    <submittedName>
        <fullName evidence="2">DOC family protein</fullName>
    </submittedName>
</protein>
<dbReference type="EMBL" id="JBBPEH010000004">
    <property type="protein sequence ID" value="KAK7539836.1"/>
    <property type="molecule type" value="Genomic_DNA"/>
</dbReference>
<evidence type="ECO:0000313" key="2">
    <source>
        <dbReference type="EMBL" id="KAK7539836.1"/>
    </source>
</evidence>
<name>A0ABR1LZ91_9PEZI</name>
<comment type="caution">
    <text evidence="2">The sequence shown here is derived from an EMBL/GenBank/DDBJ whole genome shotgun (WGS) entry which is preliminary data.</text>
</comment>
<sequence>MASRTLYFLTSSRVTILHALQVARAIPTQPDMLESATLSPVNTHSYEEQTDVFHLAAILAQKIMKNHAFQDGNKRTALIAADIFLQMNGFRLEVTEPPRAGEDYPLTTAHVRTATNQMGVEELAAFYKSVAKSIETSTPGTEKPMR</sequence>
<dbReference type="InterPro" id="IPR036597">
    <property type="entry name" value="Fido-like_dom_sf"/>
</dbReference>
<reference evidence="2 3" key="1">
    <citation type="submission" date="2024-04" db="EMBL/GenBank/DDBJ databases">
        <title>Phyllosticta paracitricarpa is synonymous to the EU quarantine fungus P. citricarpa based on phylogenomic analyses.</title>
        <authorList>
            <consortium name="Lawrence Berkeley National Laboratory"/>
            <person name="Van ingen-buijs V.A."/>
            <person name="Van westerhoven A.C."/>
            <person name="Haridas S."/>
            <person name="Skiadas P."/>
            <person name="Martin F."/>
            <person name="Groenewald J.Z."/>
            <person name="Crous P.W."/>
            <person name="Seidl M.F."/>
        </authorList>
    </citation>
    <scope>NUCLEOTIDE SEQUENCE [LARGE SCALE GENOMIC DNA]</scope>
    <source>
        <strain evidence="2 3">CPC 17464</strain>
    </source>
</reference>
<dbReference type="SUPFAM" id="SSF140931">
    <property type="entry name" value="Fic-like"/>
    <property type="match status" value="1"/>
</dbReference>
<dbReference type="PROSITE" id="PS51459">
    <property type="entry name" value="FIDO"/>
    <property type="match status" value="1"/>
</dbReference>
<evidence type="ECO:0000259" key="1">
    <source>
        <dbReference type="PROSITE" id="PS51459"/>
    </source>
</evidence>
<keyword evidence="3" id="KW-1185">Reference proteome</keyword>
<dbReference type="GeneID" id="92035838"/>
<dbReference type="InterPro" id="IPR053737">
    <property type="entry name" value="Type_II_TA_Toxin"/>
</dbReference>
<dbReference type="Proteomes" id="UP001360953">
    <property type="component" value="Unassembled WGS sequence"/>
</dbReference>
<organism evidence="2 3">
    <name type="scientific">Phyllosticta citribraziliensis</name>
    <dbReference type="NCBI Taxonomy" id="989973"/>
    <lineage>
        <taxon>Eukaryota</taxon>
        <taxon>Fungi</taxon>
        <taxon>Dikarya</taxon>
        <taxon>Ascomycota</taxon>
        <taxon>Pezizomycotina</taxon>
        <taxon>Dothideomycetes</taxon>
        <taxon>Dothideomycetes incertae sedis</taxon>
        <taxon>Botryosphaeriales</taxon>
        <taxon>Phyllostictaceae</taxon>
        <taxon>Phyllosticta</taxon>
    </lineage>
</organism>
<dbReference type="RefSeq" id="XP_066657107.1">
    <property type="nucleotide sequence ID" value="XM_066802932.1"/>
</dbReference>
<dbReference type="PANTHER" id="PTHR39426">
    <property type="entry name" value="HOMOLOGY TO DEATH-ON-CURING PROTEIN OF PHAGE P1"/>
    <property type="match status" value="1"/>
</dbReference>
<dbReference type="PANTHER" id="PTHR39426:SF1">
    <property type="entry name" value="HOMOLOGY TO DEATH-ON-CURING PROTEIN OF PHAGE P1"/>
    <property type="match status" value="1"/>
</dbReference>
<dbReference type="Pfam" id="PF02661">
    <property type="entry name" value="Fic"/>
    <property type="match status" value="1"/>
</dbReference>
<dbReference type="NCBIfam" id="TIGR01550">
    <property type="entry name" value="DOC_P1"/>
    <property type="match status" value="1"/>
</dbReference>
<feature type="domain" description="Fido" evidence="1">
    <location>
        <begin position="9"/>
        <end position="129"/>
    </location>
</feature>
<dbReference type="Gene3D" id="1.20.120.1870">
    <property type="entry name" value="Fic/DOC protein, Fido domain"/>
    <property type="match status" value="1"/>
</dbReference>
<gene>
    <name evidence="2" type="ORF">J3D65DRAFT_666514</name>
</gene>
<accession>A0ABR1LZ91</accession>
<evidence type="ECO:0000313" key="3">
    <source>
        <dbReference type="Proteomes" id="UP001360953"/>
    </source>
</evidence>
<dbReference type="InterPro" id="IPR006440">
    <property type="entry name" value="Doc"/>
</dbReference>
<proteinExistence type="predicted"/>
<dbReference type="InterPro" id="IPR003812">
    <property type="entry name" value="Fido"/>
</dbReference>